<dbReference type="GO" id="GO:0005524">
    <property type="term" value="F:ATP binding"/>
    <property type="evidence" value="ECO:0007669"/>
    <property type="project" value="UniProtKB-KW"/>
</dbReference>
<gene>
    <name evidence="8" type="ordered locus">Dtpsy_2660</name>
</gene>
<evidence type="ECO:0000256" key="1">
    <source>
        <dbReference type="ARBA" id="ARBA00022448"/>
    </source>
</evidence>
<proteinExistence type="predicted"/>
<dbReference type="Gene3D" id="3.40.50.300">
    <property type="entry name" value="P-loop containing nucleotide triphosphate hydrolases"/>
    <property type="match status" value="1"/>
</dbReference>
<dbReference type="Pfam" id="PF00005">
    <property type="entry name" value="ABC_tran"/>
    <property type="match status" value="1"/>
</dbReference>
<dbReference type="InterPro" id="IPR008995">
    <property type="entry name" value="Mo/tungstate-bd_C_term_dom"/>
</dbReference>
<keyword evidence="3" id="KW-0547">Nucleotide-binding</keyword>
<dbReference type="InterPro" id="IPR013611">
    <property type="entry name" value="Transp-assoc_OB_typ2"/>
</dbReference>
<dbReference type="InterPro" id="IPR047641">
    <property type="entry name" value="ABC_transpr_MalK/UgpC-like"/>
</dbReference>
<evidence type="ECO:0000313" key="8">
    <source>
        <dbReference type="EMBL" id="ACM34095.1"/>
    </source>
</evidence>
<evidence type="ECO:0000259" key="7">
    <source>
        <dbReference type="PROSITE" id="PS50893"/>
    </source>
</evidence>
<keyword evidence="1" id="KW-0813">Transport</keyword>
<dbReference type="InterPro" id="IPR003593">
    <property type="entry name" value="AAA+_ATPase"/>
</dbReference>
<dbReference type="Proteomes" id="UP000000450">
    <property type="component" value="Chromosome"/>
</dbReference>
<dbReference type="PROSITE" id="PS00211">
    <property type="entry name" value="ABC_TRANSPORTER_1"/>
    <property type="match status" value="1"/>
</dbReference>
<sequence>MSLIELDAVAKSWGSTTALQSMNLRIEPGSFCVLLGPSGCGKSTTLRIIAGLESPTSGSVRIDGQDVTQLPPARRGIAMVFQNYALFPHLSVAQNIGFGLAVRKVPKAEAAQRVAQAAELLGLAPLLERRPAQLSGGQQQRVALGRALVAQARVCLMDEPLSNLDAQLRQEMRTELRELQQRLGLTVVYVTHDQAEAMSMADQVVLLHQGRVEQCAPPRDVYAAPASTFAARFIGTPAMNLVRLEQGRIAGTDIAVGRTQAHWLGLRPEAVALDDGSGGSSGVAASVHSQEYLGADAVLRCAIGTEFITVRAPGQHAPAANGQGVRLRWCGHDQHFFDAQGQRLAA</sequence>
<keyword evidence="4" id="KW-0067">ATP-binding</keyword>
<evidence type="ECO:0000256" key="6">
    <source>
        <dbReference type="ARBA" id="ARBA00023136"/>
    </source>
</evidence>
<dbReference type="InterPro" id="IPR003439">
    <property type="entry name" value="ABC_transporter-like_ATP-bd"/>
</dbReference>
<dbReference type="PANTHER" id="PTHR43875">
    <property type="entry name" value="MALTODEXTRIN IMPORT ATP-BINDING PROTEIN MSMX"/>
    <property type="match status" value="1"/>
</dbReference>
<evidence type="ECO:0000256" key="5">
    <source>
        <dbReference type="ARBA" id="ARBA00022967"/>
    </source>
</evidence>
<dbReference type="SUPFAM" id="SSF50331">
    <property type="entry name" value="MOP-like"/>
    <property type="match status" value="1"/>
</dbReference>
<accession>A0A9J9QAQ1</accession>
<dbReference type="EMBL" id="CP001392">
    <property type="protein sequence ID" value="ACM34095.1"/>
    <property type="molecule type" value="Genomic_DNA"/>
</dbReference>
<evidence type="ECO:0000256" key="4">
    <source>
        <dbReference type="ARBA" id="ARBA00022840"/>
    </source>
</evidence>
<name>A0A9J9QAQ1_ACIET</name>
<dbReference type="AlphaFoldDB" id="A0A9J9QAQ1"/>
<dbReference type="PROSITE" id="PS50893">
    <property type="entry name" value="ABC_TRANSPORTER_2"/>
    <property type="match status" value="1"/>
</dbReference>
<keyword evidence="9" id="KW-1185">Reference proteome</keyword>
<dbReference type="Gene3D" id="2.40.50.100">
    <property type="match status" value="1"/>
</dbReference>
<dbReference type="RefSeq" id="WP_015913999.1">
    <property type="nucleotide sequence ID" value="NC_011992.1"/>
</dbReference>
<dbReference type="KEGG" id="dia:Dtpsy_2660"/>
<dbReference type="GO" id="GO:0055052">
    <property type="term" value="C:ATP-binding cassette (ABC) transporter complex, substrate-binding subunit-containing"/>
    <property type="evidence" value="ECO:0007669"/>
    <property type="project" value="TreeGrafter"/>
</dbReference>
<dbReference type="InterPro" id="IPR017871">
    <property type="entry name" value="ABC_transporter-like_CS"/>
</dbReference>
<keyword evidence="2" id="KW-1003">Cell membrane</keyword>
<reference evidence="8 9" key="1">
    <citation type="journal article" date="2010" name="J. Bacteriol.">
        <title>Completed genome sequence of the anaerobic iron-oxidizing bacterium Acidovorax ebreus strain TPSY.</title>
        <authorList>
            <person name="Byrne-Bailey K.G."/>
            <person name="Weber K.A."/>
            <person name="Chair A.H."/>
            <person name="Bose S."/>
            <person name="Knox T."/>
            <person name="Spanbauer T.L."/>
            <person name="Chertkov O."/>
            <person name="Coates J.D."/>
        </authorList>
    </citation>
    <scope>NUCLEOTIDE SEQUENCE [LARGE SCALE GENOMIC DNA]</scope>
    <source>
        <strain evidence="8 9">TPSY</strain>
    </source>
</reference>
<evidence type="ECO:0000313" key="9">
    <source>
        <dbReference type="Proteomes" id="UP000000450"/>
    </source>
</evidence>
<dbReference type="SUPFAM" id="SSF52540">
    <property type="entry name" value="P-loop containing nucleoside triphosphate hydrolases"/>
    <property type="match status" value="1"/>
</dbReference>
<dbReference type="FunFam" id="3.40.50.300:FF:000042">
    <property type="entry name" value="Maltose/maltodextrin ABC transporter, ATP-binding protein"/>
    <property type="match status" value="1"/>
</dbReference>
<evidence type="ECO:0000256" key="3">
    <source>
        <dbReference type="ARBA" id="ARBA00022741"/>
    </source>
</evidence>
<keyword evidence="6" id="KW-0472">Membrane</keyword>
<dbReference type="SMART" id="SM00382">
    <property type="entry name" value="AAA"/>
    <property type="match status" value="1"/>
</dbReference>
<evidence type="ECO:0000256" key="2">
    <source>
        <dbReference type="ARBA" id="ARBA00022475"/>
    </source>
</evidence>
<dbReference type="PANTHER" id="PTHR43875:SF15">
    <property type="entry name" value="TREHALOSE IMPORT ATP-BINDING PROTEIN SUGC"/>
    <property type="match status" value="1"/>
</dbReference>
<organism evidence="8 9">
    <name type="scientific">Acidovorax ebreus (strain TPSY)</name>
    <name type="common">Diaphorobacter sp. (strain TPSY)</name>
    <dbReference type="NCBI Taxonomy" id="535289"/>
    <lineage>
        <taxon>Bacteria</taxon>
        <taxon>Pseudomonadati</taxon>
        <taxon>Pseudomonadota</taxon>
        <taxon>Betaproteobacteria</taxon>
        <taxon>Burkholderiales</taxon>
        <taxon>Comamonadaceae</taxon>
        <taxon>Diaphorobacter</taxon>
    </lineage>
</organism>
<protein>
    <submittedName>
        <fullName evidence="8">ABC transporter related</fullName>
    </submittedName>
</protein>
<feature type="domain" description="ABC transporter" evidence="7">
    <location>
        <begin position="4"/>
        <end position="234"/>
    </location>
</feature>
<dbReference type="GO" id="GO:0016887">
    <property type="term" value="F:ATP hydrolysis activity"/>
    <property type="evidence" value="ECO:0007669"/>
    <property type="project" value="InterPro"/>
</dbReference>
<dbReference type="Pfam" id="PF08402">
    <property type="entry name" value="TOBE_2"/>
    <property type="match status" value="1"/>
</dbReference>
<dbReference type="InterPro" id="IPR027417">
    <property type="entry name" value="P-loop_NTPase"/>
</dbReference>
<dbReference type="GO" id="GO:0140359">
    <property type="term" value="F:ABC-type transporter activity"/>
    <property type="evidence" value="ECO:0007669"/>
    <property type="project" value="UniProtKB-ARBA"/>
</dbReference>
<keyword evidence="5" id="KW-1278">Translocase</keyword>